<feature type="transmembrane region" description="Helical" evidence="1">
    <location>
        <begin position="7"/>
        <end position="26"/>
    </location>
</feature>
<dbReference type="OrthoDB" id="6310850at2"/>
<keyword evidence="3" id="KW-1185">Reference proteome</keyword>
<name>V6DGT1_9BACT</name>
<protein>
    <submittedName>
        <fullName evidence="2">Uncharacterized protein</fullName>
    </submittedName>
</protein>
<reference evidence="2 3" key="1">
    <citation type="journal article" date="2015" name="Biol. Direct">
        <title>Babela massiliensis, a representative of a widespread bacterial phylum with unusual adaptations to parasitism in amoebae.</title>
        <authorList>
            <person name="Pagnier I."/>
            <person name="Yutin N."/>
            <person name="Croce O."/>
            <person name="Makarova K.S."/>
            <person name="Wolf Y.I."/>
            <person name="Benamar S."/>
            <person name="Raoult D."/>
            <person name="Koonin E.V."/>
            <person name="La Scola B."/>
        </authorList>
    </citation>
    <scope>NUCLEOTIDE SEQUENCE [LARGE SCALE GENOMIC DNA]</scope>
    <source>
        <strain evidence="3">BABL1</strain>
    </source>
</reference>
<accession>V6DGT1</accession>
<keyword evidence="1" id="KW-0472">Membrane</keyword>
<dbReference type="Proteomes" id="UP000018769">
    <property type="component" value="Chromosome I"/>
</dbReference>
<dbReference type="HOGENOM" id="CLU_1988540_0_0_7"/>
<evidence type="ECO:0000256" key="1">
    <source>
        <dbReference type="SAM" id="Phobius"/>
    </source>
</evidence>
<gene>
    <name evidence="2" type="ORF">BABL1_gene_208</name>
</gene>
<dbReference type="STRING" id="673862.BABL1_gene_208"/>
<organism evidence="2 3">
    <name type="scientific">Candidatus Babela massiliensis</name>
    <dbReference type="NCBI Taxonomy" id="673862"/>
    <lineage>
        <taxon>Bacteria</taxon>
        <taxon>Candidatus Babelota</taxon>
        <taxon>Candidatus Babeliae</taxon>
        <taxon>Candidatus Babeliales</taxon>
        <taxon>Candidatus Babeliaceae</taxon>
        <taxon>Candidatus Babela</taxon>
    </lineage>
</organism>
<evidence type="ECO:0000313" key="2">
    <source>
        <dbReference type="EMBL" id="CDK30807.1"/>
    </source>
</evidence>
<proteinExistence type="predicted"/>
<sequence length="125" mass="14643">MKKKISIILMCNIFMMFNIYSSNYTLPIINLGFIPDFDQIFVLLAPYNINNYDKIRIGKKNDGGYIVPHEISYMIQRCYTYGAGADISFELDLNKLNDNIITYIYDHTTDYPEMIKANIFLKKKD</sequence>
<dbReference type="EMBL" id="HG793133">
    <property type="protein sequence ID" value="CDK30807.1"/>
    <property type="molecule type" value="Genomic_DNA"/>
</dbReference>
<keyword evidence="1" id="KW-1133">Transmembrane helix</keyword>
<dbReference type="AlphaFoldDB" id="V6DGT1"/>
<evidence type="ECO:0000313" key="3">
    <source>
        <dbReference type="Proteomes" id="UP000018769"/>
    </source>
</evidence>
<keyword evidence="1" id="KW-0812">Transmembrane</keyword>
<dbReference type="KEGG" id="dpb:BABL1_gene_208"/>
<dbReference type="RefSeq" id="WP_023792518.1">
    <property type="nucleotide sequence ID" value="NC_023003.1"/>
</dbReference>